<dbReference type="Pfam" id="PF12621">
    <property type="entry name" value="PHM7_ext"/>
    <property type="match status" value="1"/>
</dbReference>
<comment type="subcellular location">
    <subcellularLocation>
        <location evidence="1">Membrane</location>
        <topology evidence="1">Multi-pass membrane protein</topology>
    </subcellularLocation>
</comment>
<dbReference type="Pfam" id="PF13967">
    <property type="entry name" value="RSN1_TM"/>
    <property type="match status" value="1"/>
</dbReference>
<protein>
    <submittedName>
        <fullName evidence="13">DUF221-domain-containing protein</fullName>
    </submittedName>
</protein>
<evidence type="ECO:0000256" key="6">
    <source>
        <dbReference type="ARBA" id="ARBA00023136"/>
    </source>
</evidence>
<feature type="compositionally biased region" description="Basic and acidic residues" evidence="7">
    <location>
        <begin position="908"/>
        <end position="940"/>
    </location>
</feature>
<dbReference type="InterPro" id="IPR045122">
    <property type="entry name" value="Csc1-like"/>
</dbReference>
<feature type="region of interest" description="Disordered" evidence="7">
    <location>
        <begin position="983"/>
        <end position="1007"/>
    </location>
</feature>
<dbReference type="Pfam" id="PF14703">
    <property type="entry name" value="PHM7_cyt"/>
    <property type="match status" value="1"/>
</dbReference>
<dbReference type="PANTHER" id="PTHR13018">
    <property type="entry name" value="PROBABLE MEMBRANE PROTEIN DUF221-RELATED"/>
    <property type="match status" value="1"/>
</dbReference>
<proteinExistence type="inferred from homology"/>
<reference evidence="13 14" key="1">
    <citation type="journal article" date="2019" name="Nat. Ecol. Evol.">
        <title>Megaphylogeny resolves global patterns of mushroom evolution.</title>
        <authorList>
            <person name="Varga T."/>
            <person name="Krizsan K."/>
            <person name="Foldi C."/>
            <person name="Dima B."/>
            <person name="Sanchez-Garcia M."/>
            <person name="Sanchez-Ramirez S."/>
            <person name="Szollosi G.J."/>
            <person name="Szarkandi J.G."/>
            <person name="Papp V."/>
            <person name="Albert L."/>
            <person name="Andreopoulos W."/>
            <person name="Angelini C."/>
            <person name="Antonin V."/>
            <person name="Barry K.W."/>
            <person name="Bougher N.L."/>
            <person name="Buchanan P."/>
            <person name="Buyck B."/>
            <person name="Bense V."/>
            <person name="Catcheside P."/>
            <person name="Chovatia M."/>
            <person name="Cooper J."/>
            <person name="Damon W."/>
            <person name="Desjardin D."/>
            <person name="Finy P."/>
            <person name="Geml J."/>
            <person name="Haridas S."/>
            <person name="Hughes K."/>
            <person name="Justo A."/>
            <person name="Karasinski D."/>
            <person name="Kautmanova I."/>
            <person name="Kiss B."/>
            <person name="Kocsube S."/>
            <person name="Kotiranta H."/>
            <person name="LaButti K.M."/>
            <person name="Lechner B.E."/>
            <person name="Liimatainen K."/>
            <person name="Lipzen A."/>
            <person name="Lukacs Z."/>
            <person name="Mihaltcheva S."/>
            <person name="Morgado L.N."/>
            <person name="Niskanen T."/>
            <person name="Noordeloos M.E."/>
            <person name="Ohm R.A."/>
            <person name="Ortiz-Santana B."/>
            <person name="Ovrebo C."/>
            <person name="Racz N."/>
            <person name="Riley R."/>
            <person name="Savchenko A."/>
            <person name="Shiryaev A."/>
            <person name="Soop K."/>
            <person name="Spirin V."/>
            <person name="Szebenyi C."/>
            <person name="Tomsovsky M."/>
            <person name="Tulloss R.E."/>
            <person name="Uehling J."/>
            <person name="Grigoriev I.V."/>
            <person name="Vagvolgyi C."/>
            <person name="Papp T."/>
            <person name="Martin F.M."/>
            <person name="Miettinen O."/>
            <person name="Hibbett D.S."/>
            <person name="Nagy L.G."/>
        </authorList>
    </citation>
    <scope>NUCLEOTIDE SEQUENCE [LARGE SCALE GENOMIC DNA]</scope>
    <source>
        <strain evidence="13 14">CBS 962.96</strain>
    </source>
</reference>
<evidence type="ECO:0000256" key="5">
    <source>
        <dbReference type="ARBA" id="ARBA00022989"/>
    </source>
</evidence>
<feature type="domain" description="CSC1/OSCA1-like N-terminal transmembrane" evidence="11">
    <location>
        <begin position="17"/>
        <end position="176"/>
    </location>
</feature>
<sequence length="1007" mass="110231">MSDSDRQEAQSASTPTFVTALVFNAIVFGAEIGVFTLLRPYFKAIYEPRTYVPPKSRRIAPLTPSFKGVLDLKTYLSWPYAVFISDPEEIKHANGLDAYFFVRFLRMMVKIFLPIWLVSWAVLLPITSVGTSVDGHTGLDRFIFGNVSNDQSERYAAHIILVYFFTGWVFYNIYREMGHFVTTRQLHLINPNFSKTVQANTVLITGIPARYLTHAALRTVFGSLPGGVKTIWINRNLGDLPDIYDRRLAACGKLESAETKLLGIAAKLKQAESKGKGKKSSEKDPEAAGSAAPANSGTIPEIPRESRPTHKLGFLGLFGEKVDTIDWCREEIKTCTDLLEEGRKQIPGYNPKNIKRHSFHFDDPDSDADDDFGGQEGVIGAVGKVGRVGAKVGGKVGSGVQKVGTVVRHRNRKDGGAGEEGADVEHVNKEEEVEGAENVRAEPETGNSPVNEQATASNPYPPLNAAFITFRKQISAHLAGQALVHHDPYRMSGKHIGVSPSDVIWGNLGLNEYEMKVRWVISWGATAALIIFWAIPVSFVGIVSNIHTVCTTASWLNWLCNLPPVVIGIISGILPPVLLAVLMMLLPIVLRLLASFEGIPKRSGVELSLMDRFFLFQVVHSFIVLTLSSGIVASLQDLLNSPASIPTTLAQNLPQASTFFLTYVILQGLSGAAGGFLQIVPLVIYYVKLYLLGSTPRSVWGIKYGARSVAWGTLFPGITLLTVISLSYSIISPIINGLACATFFLFYLLYKYLFLWAYQQDLTTDTGGLFFPKAIQQTFTGLYLQMICLAALFFLARDENSNASAVPEGALMIVLIVVTIFFNVIIKNSYGPLIHALPLTLAEKMYSAADVDDESVPHSPNGRSNDVEMHDRASGGGGNVRPSVDGSEVEHENLKSSAIHNSPAIAEEGGKANLHDNDHDQEPDPDAPKPIDRPKPRAEEEYGFAHPAASRPQRTIWIPKDQLGLGEEEERANLEMGIDASVENAEMNEKGKVDLSGEGQPPDLVLE</sequence>
<feature type="region of interest" description="Disordered" evidence="7">
    <location>
        <begin position="408"/>
        <end position="456"/>
    </location>
</feature>
<keyword evidence="4 8" id="KW-0812">Transmembrane</keyword>
<feature type="transmembrane region" description="Helical" evidence="8">
    <location>
        <begin position="155"/>
        <end position="174"/>
    </location>
</feature>
<feature type="transmembrane region" description="Helical" evidence="8">
    <location>
        <begin position="779"/>
        <end position="797"/>
    </location>
</feature>
<dbReference type="GO" id="GO:0005227">
    <property type="term" value="F:calcium-activated cation channel activity"/>
    <property type="evidence" value="ECO:0007669"/>
    <property type="project" value="InterPro"/>
</dbReference>
<feature type="transmembrane region" description="Helical" evidence="8">
    <location>
        <begin position="20"/>
        <end position="38"/>
    </location>
</feature>
<keyword evidence="5 8" id="KW-1133">Transmembrane helix</keyword>
<dbReference type="EMBL" id="ML179244">
    <property type="protein sequence ID" value="THU93644.1"/>
    <property type="molecule type" value="Genomic_DNA"/>
</dbReference>
<feature type="region of interest" description="Disordered" evidence="7">
    <location>
        <begin position="852"/>
        <end position="954"/>
    </location>
</feature>
<dbReference type="InterPro" id="IPR003864">
    <property type="entry name" value="CSC1/OSCA1-like_7TM"/>
</dbReference>
<feature type="domain" description="10TM putative phosphate transporter extracellular tail" evidence="10">
    <location>
        <begin position="936"/>
        <end position="1003"/>
    </location>
</feature>
<dbReference type="Pfam" id="PF02714">
    <property type="entry name" value="RSN1_7TM"/>
    <property type="match status" value="1"/>
</dbReference>
<feature type="domain" description="CSC1/OSCA1-like cytosolic" evidence="12">
    <location>
        <begin position="200"/>
        <end position="354"/>
    </location>
</feature>
<organism evidence="13 14">
    <name type="scientific">Dendrothele bispora (strain CBS 962.96)</name>
    <dbReference type="NCBI Taxonomy" id="1314807"/>
    <lineage>
        <taxon>Eukaryota</taxon>
        <taxon>Fungi</taxon>
        <taxon>Dikarya</taxon>
        <taxon>Basidiomycota</taxon>
        <taxon>Agaricomycotina</taxon>
        <taxon>Agaricomycetes</taxon>
        <taxon>Agaricomycetidae</taxon>
        <taxon>Agaricales</taxon>
        <taxon>Agaricales incertae sedis</taxon>
        <taxon>Dendrothele</taxon>
    </lineage>
</organism>
<feature type="transmembrane region" description="Helical" evidence="8">
    <location>
        <begin position="809"/>
        <end position="826"/>
    </location>
</feature>
<feature type="compositionally biased region" description="Polar residues" evidence="7">
    <location>
        <begin position="445"/>
        <end position="456"/>
    </location>
</feature>
<feature type="region of interest" description="Disordered" evidence="7">
    <location>
        <begin position="273"/>
        <end position="307"/>
    </location>
</feature>
<keyword evidence="3" id="KW-0813">Transport</keyword>
<evidence type="ECO:0000313" key="13">
    <source>
        <dbReference type="EMBL" id="THU93644.1"/>
    </source>
</evidence>
<evidence type="ECO:0000256" key="4">
    <source>
        <dbReference type="ARBA" id="ARBA00022692"/>
    </source>
</evidence>
<dbReference type="Proteomes" id="UP000297245">
    <property type="component" value="Unassembled WGS sequence"/>
</dbReference>
<keyword evidence="6 8" id="KW-0472">Membrane</keyword>
<evidence type="ECO:0000259" key="11">
    <source>
        <dbReference type="Pfam" id="PF13967"/>
    </source>
</evidence>
<evidence type="ECO:0000313" key="14">
    <source>
        <dbReference type="Proteomes" id="UP000297245"/>
    </source>
</evidence>
<feature type="transmembrane region" description="Helical" evidence="8">
    <location>
        <begin position="566"/>
        <end position="593"/>
    </location>
</feature>
<feature type="transmembrane region" description="Helical" evidence="8">
    <location>
        <begin position="708"/>
        <end position="728"/>
    </location>
</feature>
<feature type="domain" description="CSC1/OSCA1-like 7TM region" evidence="9">
    <location>
        <begin position="518"/>
        <end position="793"/>
    </location>
</feature>
<dbReference type="InterPro" id="IPR032880">
    <property type="entry name" value="CSC1/OSCA1-like_N"/>
</dbReference>
<evidence type="ECO:0000256" key="3">
    <source>
        <dbReference type="ARBA" id="ARBA00022448"/>
    </source>
</evidence>
<evidence type="ECO:0000256" key="1">
    <source>
        <dbReference type="ARBA" id="ARBA00004141"/>
    </source>
</evidence>
<evidence type="ECO:0000256" key="7">
    <source>
        <dbReference type="SAM" id="MobiDB-lite"/>
    </source>
</evidence>
<dbReference type="AlphaFoldDB" id="A0A4S8LVL8"/>
<feature type="compositionally biased region" description="Basic and acidic residues" evidence="7">
    <location>
        <begin position="273"/>
        <end position="286"/>
    </location>
</feature>
<evidence type="ECO:0000256" key="8">
    <source>
        <dbReference type="SAM" id="Phobius"/>
    </source>
</evidence>
<dbReference type="InterPro" id="IPR022257">
    <property type="entry name" value="PHM7_ext"/>
</dbReference>
<evidence type="ECO:0000259" key="10">
    <source>
        <dbReference type="Pfam" id="PF12621"/>
    </source>
</evidence>
<gene>
    <name evidence="13" type="ORF">K435DRAFT_725229</name>
</gene>
<feature type="transmembrane region" description="Helical" evidence="8">
    <location>
        <begin position="660"/>
        <end position="687"/>
    </location>
</feature>
<keyword evidence="14" id="KW-1185">Reference proteome</keyword>
<dbReference type="OrthoDB" id="1076608at2759"/>
<evidence type="ECO:0000259" key="12">
    <source>
        <dbReference type="Pfam" id="PF14703"/>
    </source>
</evidence>
<feature type="transmembrane region" description="Helical" evidence="8">
    <location>
        <begin position="520"/>
        <end position="546"/>
    </location>
</feature>
<evidence type="ECO:0000256" key="2">
    <source>
        <dbReference type="ARBA" id="ARBA00007779"/>
    </source>
</evidence>
<dbReference type="GO" id="GO:0005886">
    <property type="term" value="C:plasma membrane"/>
    <property type="evidence" value="ECO:0007669"/>
    <property type="project" value="TreeGrafter"/>
</dbReference>
<feature type="transmembrane region" description="Helical" evidence="8">
    <location>
        <begin position="111"/>
        <end position="130"/>
    </location>
</feature>
<name>A0A4S8LVL8_DENBC</name>
<comment type="similarity">
    <text evidence="2">Belongs to the CSC1 (TC 1.A.17) family.</text>
</comment>
<dbReference type="PANTHER" id="PTHR13018:SF143">
    <property type="entry name" value="CSC1_OSCA1-LIKE 7TM REGION DOMAIN-CONTAINING PROTEIN"/>
    <property type="match status" value="1"/>
</dbReference>
<feature type="transmembrane region" description="Helical" evidence="8">
    <location>
        <begin position="734"/>
        <end position="758"/>
    </location>
</feature>
<accession>A0A4S8LVL8</accession>
<feature type="transmembrane region" description="Helical" evidence="8">
    <location>
        <begin position="613"/>
        <end position="635"/>
    </location>
</feature>
<evidence type="ECO:0000259" key="9">
    <source>
        <dbReference type="Pfam" id="PF02714"/>
    </source>
</evidence>
<dbReference type="InterPro" id="IPR027815">
    <property type="entry name" value="CSC1/OSCA1-like_cyt"/>
</dbReference>